<gene>
    <name evidence="2" type="ORF">FOMPIDRAFT_40729</name>
</gene>
<evidence type="ECO:0000313" key="3">
    <source>
        <dbReference type="Proteomes" id="UP000015241"/>
    </source>
</evidence>
<dbReference type="InterPro" id="IPR047187">
    <property type="entry name" value="SF1_C_Upf1"/>
</dbReference>
<dbReference type="SUPFAM" id="SSF52540">
    <property type="entry name" value="P-loop containing nucleoside triphosphate hydrolases"/>
    <property type="match status" value="1"/>
</dbReference>
<keyword evidence="3" id="KW-1185">Reference proteome</keyword>
<feature type="non-terminal residue" evidence="2">
    <location>
        <position position="1"/>
    </location>
</feature>
<accession>S8ERH1</accession>
<protein>
    <recommendedName>
        <fullName evidence="1">DNA2/NAM7 helicase-like C-terminal domain-containing protein</fullName>
    </recommendedName>
</protein>
<dbReference type="HOGENOM" id="CLU_163762_0_0_1"/>
<dbReference type="InterPro" id="IPR041679">
    <property type="entry name" value="DNA2/NAM7-like_C"/>
</dbReference>
<sequence>IVRRYHSQGKNFRVITPYDAQRNAIEKRLKDTKLPWENKCFNVDSFQGNEEDYIIISVVRSNKPGFLTNLRRTNVMLSRCKRGMVICTSREFMKGSGKSSLVGKLAQEWPDGWVSWKDVLQGRL</sequence>
<dbReference type="eggNOG" id="KOG1801">
    <property type="taxonomic scope" value="Eukaryota"/>
</dbReference>
<dbReference type="InParanoid" id="S8ERH1"/>
<organism evidence="2 3">
    <name type="scientific">Fomitopsis schrenkii</name>
    <name type="common">Brown rot fungus</name>
    <dbReference type="NCBI Taxonomy" id="2126942"/>
    <lineage>
        <taxon>Eukaryota</taxon>
        <taxon>Fungi</taxon>
        <taxon>Dikarya</taxon>
        <taxon>Basidiomycota</taxon>
        <taxon>Agaricomycotina</taxon>
        <taxon>Agaricomycetes</taxon>
        <taxon>Polyporales</taxon>
        <taxon>Fomitopsis</taxon>
    </lineage>
</organism>
<dbReference type="STRING" id="743788.S8ERH1"/>
<evidence type="ECO:0000259" key="1">
    <source>
        <dbReference type="Pfam" id="PF13087"/>
    </source>
</evidence>
<dbReference type="OrthoDB" id="6513042at2759"/>
<dbReference type="PANTHER" id="PTHR10887:SF495">
    <property type="entry name" value="HELICASE SENATAXIN ISOFORM X1-RELATED"/>
    <property type="match status" value="1"/>
</dbReference>
<dbReference type="Proteomes" id="UP000015241">
    <property type="component" value="Unassembled WGS sequence"/>
</dbReference>
<dbReference type="PANTHER" id="PTHR10887">
    <property type="entry name" value="DNA2/NAM7 HELICASE FAMILY"/>
    <property type="match status" value="1"/>
</dbReference>
<reference evidence="2 3" key="1">
    <citation type="journal article" date="2012" name="Science">
        <title>The Paleozoic origin of enzymatic lignin decomposition reconstructed from 31 fungal genomes.</title>
        <authorList>
            <person name="Floudas D."/>
            <person name="Binder M."/>
            <person name="Riley R."/>
            <person name="Barry K."/>
            <person name="Blanchette R.A."/>
            <person name="Henrissat B."/>
            <person name="Martinez A.T."/>
            <person name="Otillar R."/>
            <person name="Spatafora J.W."/>
            <person name="Yadav J.S."/>
            <person name="Aerts A."/>
            <person name="Benoit I."/>
            <person name="Boyd A."/>
            <person name="Carlson A."/>
            <person name="Copeland A."/>
            <person name="Coutinho P.M."/>
            <person name="de Vries R.P."/>
            <person name="Ferreira P."/>
            <person name="Findley K."/>
            <person name="Foster B."/>
            <person name="Gaskell J."/>
            <person name="Glotzer D."/>
            <person name="Gorecki P."/>
            <person name="Heitman J."/>
            <person name="Hesse C."/>
            <person name="Hori C."/>
            <person name="Igarashi K."/>
            <person name="Jurgens J.A."/>
            <person name="Kallen N."/>
            <person name="Kersten P."/>
            <person name="Kohler A."/>
            <person name="Kuees U."/>
            <person name="Kumar T.K.A."/>
            <person name="Kuo A."/>
            <person name="LaButti K."/>
            <person name="Larrondo L.F."/>
            <person name="Lindquist E."/>
            <person name="Ling A."/>
            <person name="Lombard V."/>
            <person name="Lucas S."/>
            <person name="Lundell T."/>
            <person name="Martin R."/>
            <person name="McLaughlin D.J."/>
            <person name="Morgenstern I."/>
            <person name="Morin E."/>
            <person name="Murat C."/>
            <person name="Nagy L.G."/>
            <person name="Nolan M."/>
            <person name="Ohm R.A."/>
            <person name="Patyshakuliyeva A."/>
            <person name="Rokas A."/>
            <person name="Ruiz-Duenas F.J."/>
            <person name="Sabat G."/>
            <person name="Salamov A."/>
            <person name="Samejima M."/>
            <person name="Schmutz J."/>
            <person name="Slot J.C."/>
            <person name="St John F."/>
            <person name="Stenlid J."/>
            <person name="Sun H."/>
            <person name="Sun S."/>
            <person name="Syed K."/>
            <person name="Tsang A."/>
            <person name="Wiebenga A."/>
            <person name="Young D."/>
            <person name="Pisabarro A."/>
            <person name="Eastwood D.C."/>
            <person name="Martin F."/>
            <person name="Cullen D."/>
            <person name="Grigoriev I.V."/>
            <person name="Hibbett D.S."/>
        </authorList>
    </citation>
    <scope>NUCLEOTIDE SEQUENCE</scope>
    <source>
        <strain evidence="3">FP-58527</strain>
    </source>
</reference>
<dbReference type="EMBL" id="KE504123">
    <property type="protein sequence ID" value="EPT05584.1"/>
    <property type="molecule type" value="Genomic_DNA"/>
</dbReference>
<dbReference type="Gene3D" id="3.40.50.300">
    <property type="entry name" value="P-loop containing nucleotide triphosphate hydrolases"/>
    <property type="match status" value="1"/>
</dbReference>
<dbReference type="InterPro" id="IPR045055">
    <property type="entry name" value="DNA2/NAM7-like"/>
</dbReference>
<evidence type="ECO:0000313" key="2">
    <source>
        <dbReference type="EMBL" id="EPT05584.1"/>
    </source>
</evidence>
<dbReference type="AlphaFoldDB" id="S8ERH1"/>
<dbReference type="InterPro" id="IPR027417">
    <property type="entry name" value="P-loop_NTPase"/>
</dbReference>
<name>S8ERH1_FOMSC</name>
<dbReference type="Pfam" id="PF13087">
    <property type="entry name" value="AAA_12"/>
    <property type="match status" value="1"/>
</dbReference>
<feature type="domain" description="DNA2/NAM7 helicase-like C-terminal" evidence="1">
    <location>
        <begin position="7"/>
        <end position="89"/>
    </location>
</feature>
<dbReference type="CDD" id="cd18808">
    <property type="entry name" value="SF1_C_Upf1"/>
    <property type="match status" value="1"/>
</dbReference>
<proteinExistence type="predicted"/>